<proteinExistence type="inferred from homology"/>
<comment type="caution">
    <text evidence="13">The sequence shown here is derived from an EMBL/GenBank/DDBJ whole genome shotgun (WGS) entry which is preliminary data.</text>
</comment>
<dbReference type="InterPro" id="IPR029028">
    <property type="entry name" value="Alpha/beta_knot_MTases"/>
</dbReference>
<keyword evidence="5" id="KW-0698">rRNA processing</keyword>
<keyword evidence="14" id="KW-1185">Reference proteome</keyword>
<evidence type="ECO:0000256" key="7">
    <source>
        <dbReference type="ARBA" id="ARBA00022679"/>
    </source>
</evidence>
<evidence type="ECO:0000259" key="12">
    <source>
        <dbReference type="Pfam" id="PF20260"/>
    </source>
</evidence>
<reference evidence="13 14" key="1">
    <citation type="submission" date="2024-01" db="EMBL/GenBank/DDBJ databases">
        <title>The complete chloroplast genome sequence of Lithospermum erythrorhizon: insights into the phylogenetic relationship among Boraginaceae species and the maternal lineages of purple gromwells.</title>
        <authorList>
            <person name="Okada T."/>
            <person name="Watanabe K."/>
        </authorList>
    </citation>
    <scope>NUCLEOTIDE SEQUENCE [LARGE SCALE GENOMIC DNA]</scope>
</reference>
<dbReference type="NCBIfam" id="TIGR00046">
    <property type="entry name" value="RsmE family RNA methyltransferase"/>
    <property type="match status" value="1"/>
</dbReference>
<evidence type="ECO:0000256" key="4">
    <source>
        <dbReference type="ARBA" id="ARBA00022490"/>
    </source>
</evidence>
<dbReference type="FunFam" id="3.40.1280.10:FF:000018">
    <property type="entry name" value="uncharacterized protein LOC106771328 isoform X2"/>
    <property type="match status" value="1"/>
</dbReference>
<evidence type="ECO:0000256" key="5">
    <source>
        <dbReference type="ARBA" id="ARBA00022552"/>
    </source>
</evidence>
<dbReference type="InterPro" id="IPR046886">
    <property type="entry name" value="RsmE_MTase_dom"/>
</dbReference>
<keyword evidence="6" id="KW-0489">Methyltransferase</keyword>
<dbReference type="PANTHER" id="PTHR30027:SF3">
    <property type="entry name" value="16S RRNA (URACIL(1498)-N(3))-METHYLTRANSFERASE"/>
    <property type="match status" value="1"/>
</dbReference>
<evidence type="ECO:0000259" key="11">
    <source>
        <dbReference type="Pfam" id="PF04452"/>
    </source>
</evidence>
<dbReference type="GO" id="GO:0005737">
    <property type="term" value="C:cytoplasm"/>
    <property type="evidence" value="ECO:0007669"/>
    <property type="project" value="UniProtKB-SubCell"/>
</dbReference>
<comment type="catalytic activity">
    <reaction evidence="10">
        <text>uridine(1498) in 16S rRNA + S-adenosyl-L-methionine = N(3)-methyluridine(1498) in 16S rRNA + S-adenosyl-L-homocysteine + H(+)</text>
        <dbReference type="Rhea" id="RHEA:42920"/>
        <dbReference type="Rhea" id="RHEA-COMP:10283"/>
        <dbReference type="Rhea" id="RHEA-COMP:10284"/>
        <dbReference type="ChEBI" id="CHEBI:15378"/>
        <dbReference type="ChEBI" id="CHEBI:57856"/>
        <dbReference type="ChEBI" id="CHEBI:59789"/>
        <dbReference type="ChEBI" id="CHEBI:65315"/>
        <dbReference type="ChEBI" id="CHEBI:74502"/>
        <dbReference type="EC" id="2.1.1.193"/>
    </reaction>
</comment>
<feature type="domain" description="Ribosomal RNA small subunit methyltransferase E methyltransferase" evidence="11">
    <location>
        <begin position="121"/>
        <end position="275"/>
    </location>
</feature>
<evidence type="ECO:0000256" key="6">
    <source>
        <dbReference type="ARBA" id="ARBA00022603"/>
    </source>
</evidence>
<dbReference type="Proteomes" id="UP001454036">
    <property type="component" value="Unassembled WGS sequence"/>
</dbReference>
<dbReference type="EMBL" id="BAABME010003360">
    <property type="protein sequence ID" value="GAA0158483.1"/>
    <property type="molecule type" value="Genomic_DNA"/>
</dbReference>
<dbReference type="GO" id="GO:0070042">
    <property type="term" value="F:rRNA (uridine-N3-)-methyltransferase activity"/>
    <property type="evidence" value="ECO:0007669"/>
    <property type="project" value="TreeGrafter"/>
</dbReference>
<evidence type="ECO:0000256" key="10">
    <source>
        <dbReference type="ARBA" id="ARBA00047944"/>
    </source>
</evidence>
<evidence type="ECO:0000256" key="9">
    <source>
        <dbReference type="ARBA" id="ARBA00025699"/>
    </source>
</evidence>
<evidence type="ECO:0000313" key="13">
    <source>
        <dbReference type="EMBL" id="GAA0158483.1"/>
    </source>
</evidence>
<organism evidence="13 14">
    <name type="scientific">Lithospermum erythrorhizon</name>
    <name type="common">Purple gromwell</name>
    <name type="synonym">Lithospermum officinale var. erythrorhizon</name>
    <dbReference type="NCBI Taxonomy" id="34254"/>
    <lineage>
        <taxon>Eukaryota</taxon>
        <taxon>Viridiplantae</taxon>
        <taxon>Streptophyta</taxon>
        <taxon>Embryophyta</taxon>
        <taxon>Tracheophyta</taxon>
        <taxon>Spermatophyta</taxon>
        <taxon>Magnoliopsida</taxon>
        <taxon>eudicotyledons</taxon>
        <taxon>Gunneridae</taxon>
        <taxon>Pentapetalae</taxon>
        <taxon>asterids</taxon>
        <taxon>lamiids</taxon>
        <taxon>Boraginales</taxon>
        <taxon>Boraginaceae</taxon>
        <taxon>Boraginoideae</taxon>
        <taxon>Lithospermeae</taxon>
        <taxon>Lithospermum</taxon>
    </lineage>
</organism>
<dbReference type="InterPro" id="IPR006700">
    <property type="entry name" value="RsmE"/>
</dbReference>
<evidence type="ECO:0000313" key="14">
    <source>
        <dbReference type="Proteomes" id="UP001454036"/>
    </source>
</evidence>
<comment type="subcellular location">
    <subcellularLocation>
        <location evidence="1">Cytoplasm</location>
    </subcellularLocation>
</comment>
<name>A0AAV3Q4N3_LITER</name>
<dbReference type="Pfam" id="PF20260">
    <property type="entry name" value="PUA_4"/>
    <property type="match status" value="1"/>
</dbReference>
<dbReference type="SUPFAM" id="SSF88697">
    <property type="entry name" value="PUA domain-like"/>
    <property type="match status" value="1"/>
</dbReference>
<keyword evidence="4" id="KW-0963">Cytoplasm</keyword>
<evidence type="ECO:0000256" key="3">
    <source>
        <dbReference type="ARBA" id="ARBA00012328"/>
    </source>
</evidence>
<dbReference type="EC" id="2.1.1.193" evidence="3"/>
<keyword evidence="8" id="KW-0949">S-adenosyl-L-methionine</keyword>
<dbReference type="CDD" id="cd18084">
    <property type="entry name" value="RsmE-like"/>
    <property type="match status" value="1"/>
</dbReference>
<gene>
    <name evidence="13" type="ORF">LIER_15493</name>
</gene>
<feature type="domain" description="Ribosomal RNA small subunit methyltransferase E PUA-like" evidence="12">
    <location>
        <begin position="61"/>
        <end position="103"/>
    </location>
</feature>
<dbReference type="InterPro" id="IPR029026">
    <property type="entry name" value="tRNA_m1G_MTases_N"/>
</dbReference>
<dbReference type="SUPFAM" id="SSF75217">
    <property type="entry name" value="alpha/beta knot"/>
    <property type="match status" value="1"/>
</dbReference>
<dbReference type="Gene3D" id="3.40.1280.10">
    <property type="match status" value="1"/>
</dbReference>
<dbReference type="GO" id="GO:0070475">
    <property type="term" value="P:rRNA base methylation"/>
    <property type="evidence" value="ECO:0007669"/>
    <property type="project" value="TreeGrafter"/>
</dbReference>
<evidence type="ECO:0000256" key="8">
    <source>
        <dbReference type="ARBA" id="ARBA00022691"/>
    </source>
</evidence>
<dbReference type="PANTHER" id="PTHR30027">
    <property type="entry name" value="RIBOSOMAL RNA SMALL SUBUNIT METHYLTRANSFERASE E"/>
    <property type="match status" value="1"/>
</dbReference>
<dbReference type="AlphaFoldDB" id="A0AAV3Q4N3"/>
<accession>A0AAV3Q4N3</accession>
<sequence>MQSLVSSIRLTSSWAKVYNITTLSCSKSSSSINYSNQSRGGLPRFFAQTLPSAKGDVVRVEGDEFWHITKVMRLNVNDRIELFNGKGGLIEACIQKIDRIGVHLMALEKPRTMLPWGIQWHVYAAFGSLKGGRADWLLEKCTELGASSVTPLLTKHSNSISDNRIDRLERVILAAEKQCQRLHGMTLRPPISINDLLPAVAQSEVCFLAAAEAIPIFKAISSLTVKSSGLLIVGPEGDLTRKESDMIVEAGAVSVGLGAHRLRVETATVALLSTVMLWSDSQDVPNN</sequence>
<dbReference type="InterPro" id="IPR015947">
    <property type="entry name" value="PUA-like_sf"/>
</dbReference>
<protein>
    <recommendedName>
        <fullName evidence="3">16S rRNA (uracil(1498)-N(3))-methyltransferase</fullName>
        <ecNumber evidence="3">2.1.1.193</ecNumber>
    </recommendedName>
</protein>
<evidence type="ECO:0000256" key="2">
    <source>
        <dbReference type="ARBA" id="ARBA00005528"/>
    </source>
</evidence>
<keyword evidence="7" id="KW-0808">Transferase</keyword>
<evidence type="ECO:0000256" key="1">
    <source>
        <dbReference type="ARBA" id="ARBA00004496"/>
    </source>
</evidence>
<comment type="similarity">
    <text evidence="2">Belongs to the RNA methyltransferase RsmE family.</text>
</comment>
<dbReference type="InterPro" id="IPR046887">
    <property type="entry name" value="RsmE_PUA-like"/>
</dbReference>
<dbReference type="Pfam" id="PF04452">
    <property type="entry name" value="Methyltrans_RNA"/>
    <property type="match status" value="1"/>
</dbReference>
<comment type="function">
    <text evidence="9">Specifically methylates the N3 position of the uracil ring of uridine 1498 (m3U1498) in 16S rRNA. Acts on the fully assembled 30S ribosomal subunit.</text>
</comment>